<dbReference type="InterPro" id="IPR019438">
    <property type="entry name" value="Q_salvage"/>
</dbReference>
<comment type="similarity">
    <text evidence="1">Belongs to the QNG1 protein family.</text>
</comment>
<evidence type="ECO:0000313" key="2">
    <source>
        <dbReference type="EMBL" id="SPO31077.1"/>
    </source>
</evidence>
<name>A0A5C3EMX6_9BASI</name>
<comment type="catalytic activity">
    <reaction evidence="1">
        <text>queuosine 5'-phosphate + H2O = queuine + D-ribose 5-phosphate</text>
        <dbReference type="Rhea" id="RHEA:75387"/>
        <dbReference type="ChEBI" id="CHEBI:15377"/>
        <dbReference type="ChEBI" id="CHEBI:17433"/>
        <dbReference type="ChEBI" id="CHEBI:78346"/>
        <dbReference type="ChEBI" id="CHEBI:194371"/>
    </reaction>
    <physiologicalReaction direction="left-to-right" evidence="1">
        <dbReference type="Rhea" id="RHEA:75388"/>
    </physiologicalReaction>
</comment>
<evidence type="ECO:0000256" key="1">
    <source>
        <dbReference type="RuleBase" id="RU365002"/>
    </source>
</evidence>
<keyword evidence="3" id="KW-1185">Reference proteome</keyword>
<dbReference type="PANTHER" id="PTHR21314">
    <property type="entry name" value="QUEUOSINE 5'-PHOSPHATE N-GLYCOSYLASE_HYDROLASE-RELATED"/>
    <property type="match status" value="1"/>
</dbReference>
<dbReference type="Proteomes" id="UP000324022">
    <property type="component" value="Unassembled WGS sequence"/>
</dbReference>
<gene>
    <name evidence="2" type="ORF">UTRI_05281_B</name>
</gene>
<comment type="function">
    <text evidence="1">Catalyzes the hydrolysis of queuosine 5'-phosphate, releasing the nucleobase queuine (q). Is required for salvage of queuine from exogenous queuosine (Q) that is imported and then converted to queuosine 5'-phosphate intracellularly.</text>
</comment>
<dbReference type="EC" id="3.2.2.-" evidence="1"/>
<proteinExistence type="inferred from homology"/>
<dbReference type="GO" id="GO:0016787">
    <property type="term" value="F:hydrolase activity"/>
    <property type="evidence" value="ECO:0007669"/>
    <property type="project" value="UniProtKB-KW"/>
</dbReference>
<organism evidence="2 3">
    <name type="scientific">Ustilago trichophora</name>
    <dbReference type="NCBI Taxonomy" id="86804"/>
    <lineage>
        <taxon>Eukaryota</taxon>
        <taxon>Fungi</taxon>
        <taxon>Dikarya</taxon>
        <taxon>Basidiomycota</taxon>
        <taxon>Ustilaginomycotina</taxon>
        <taxon>Ustilaginomycetes</taxon>
        <taxon>Ustilaginales</taxon>
        <taxon>Ustilaginaceae</taxon>
        <taxon>Ustilago</taxon>
    </lineage>
</organism>
<protein>
    <recommendedName>
        <fullName evidence="1">Queuosine 5'-phosphate N-glycosylase/hydrolase</fullName>
        <ecNumber evidence="1">3.2.2.-</ecNumber>
    </recommendedName>
    <alternativeName>
        <fullName evidence="1">Queuosine-nucleotide N-glycosylase/hydrolase</fullName>
    </alternativeName>
</protein>
<reference evidence="2 3" key="1">
    <citation type="submission" date="2018-03" db="EMBL/GenBank/DDBJ databases">
        <authorList>
            <person name="Guldener U."/>
        </authorList>
    </citation>
    <scope>NUCLEOTIDE SEQUENCE [LARGE SCALE GENOMIC DNA]</scope>
    <source>
        <strain evidence="2 3">NBRC100155</strain>
    </source>
</reference>
<dbReference type="AlphaFoldDB" id="A0A5C3EMX6"/>
<sequence length="411" mass="45412">MSTSTTTNPLPPTDEYIKATRESCLSLSTTLGLTPNLSSIDSFLRNLDQATFEKLKTQHGLTFPLRFPTPTAEINFLSILALLNAFSGYRTAFHKATGIGAYQNVLRLMIGLYISGSDGGEDRMVGSSALTAKGMAGLTEAKVVELLGVSIHQEKEHDKLPGVTVGVRGGEMFDCVQLMLSTINNVGKALMGKNLSSLGAYMVQLLEESKAKQLDDEAATDYLARQIAETFPEFRDTHTLSSGQGDVYLFKRIFFLLHSLHLRFGDRAEFGVPNTFETLPMFVDNVLPTLCVWYNFLSVPASRERGMETLFDWVKSAHCNADLPRSKLDSLEENVAGPRLSPDETYAVRAATLNLGRVVVERAKQLAKEEATLAWLKDLNEVDLDGYLWAVAKHDVGLRKVPRLVFPSIHF</sequence>
<dbReference type="EMBL" id="OOIN01000036">
    <property type="protein sequence ID" value="SPO31077.1"/>
    <property type="molecule type" value="Genomic_DNA"/>
</dbReference>
<accession>A0A5C3EMX6</accession>
<dbReference type="GO" id="GO:0006400">
    <property type="term" value="P:tRNA modification"/>
    <property type="evidence" value="ECO:0007669"/>
    <property type="project" value="TreeGrafter"/>
</dbReference>
<evidence type="ECO:0000313" key="3">
    <source>
        <dbReference type="Proteomes" id="UP000324022"/>
    </source>
</evidence>
<keyword evidence="1" id="KW-0378">Hydrolase</keyword>
<dbReference type="PANTHER" id="PTHR21314:SF1">
    <property type="entry name" value="QUEUOSINE SALVAGE PROTEIN"/>
    <property type="match status" value="1"/>
</dbReference>
<dbReference type="OrthoDB" id="416777at2759"/>